<evidence type="ECO:0000256" key="4">
    <source>
        <dbReference type="ARBA" id="ARBA00016009"/>
    </source>
</evidence>
<dbReference type="STRING" id="58919.A0A316ZDK9"/>
<accession>A0A316ZDK9</accession>
<protein>
    <recommendedName>
        <fullName evidence="4">EKC/KEOPS complex subunit CGI121</fullName>
    </recommendedName>
    <alternativeName>
        <fullName evidence="3">EKC/KEOPS complex subunit cgi121</fullName>
    </alternativeName>
</protein>
<dbReference type="EMBL" id="KZ819291">
    <property type="protein sequence ID" value="PWN98375.1"/>
    <property type="molecule type" value="Genomic_DNA"/>
</dbReference>
<comment type="function">
    <text evidence="7">Component of the EKC/KEOPS complex that is required for the formation of a threonylcarbamoyl group on adenosine at position 37 (t(6)A37) in tRNAs that read codons beginning with adenine. The complex is probably involved in the transfer of the threonylcarbamoyl moiety of threonylcarbamoyl-AMP (TC-AMP) to the N6 group of A37. CGI121 acts as an allosteric effector that regulates the t(6)A activity of the complex. The EKC/KEOPS complex also promotes both telomere uncapping and telomere elongation. The complex is required for efficient recruitment of transcriptional coactivators. CGI121 is not required for tRNA modification.</text>
</comment>
<comment type="subcellular location">
    <subcellularLocation>
        <location evidence="1">Nucleus</location>
    </subcellularLocation>
</comment>
<dbReference type="InterPro" id="IPR013926">
    <property type="entry name" value="CGI121/TPRKB"/>
</dbReference>
<comment type="similarity">
    <text evidence="2 8">Belongs to the CGI121/TPRKB family.</text>
</comment>
<dbReference type="InterPro" id="IPR036504">
    <property type="entry name" value="CGI121/TPRKB_sf"/>
</dbReference>
<evidence type="ECO:0000256" key="3">
    <source>
        <dbReference type="ARBA" id="ARBA00015316"/>
    </source>
</evidence>
<proteinExistence type="inferred from homology"/>
<dbReference type="PANTHER" id="PTHR15840">
    <property type="entry name" value="CGI-121 FAMILY MEMBER"/>
    <property type="match status" value="1"/>
</dbReference>
<evidence type="ECO:0000256" key="5">
    <source>
        <dbReference type="ARBA" id="ARBA00022694"/>
    </source>
</evidence>
<gene>
    <name evidence="10" type="ORF">FA09DRAFT_329435</name>
</gene>
<keyword evidence="5" id="KW-0819">tRNA processing</keyword>
<organism evidence="10 11">
    <name type="scientific">Tilletiopsis washingtonensis</name>
    <dbReference type="NCBI Taxonomy" id="58919"/>
    <lineage>
        <taxon>Eukaryota</taxon>
        <taxon>Fungi</taxon>
        <taxon>Dikarya</taxon>
        <taxon>Basidiomycota</taxon>
        <taxon>Ustilaginomycotina</taxon>
        <taxon>Exobasidiomycetes</taxon>
        <taxon>Entylomatales</taxon>
        <taxon>Entylomatales incertae sedis</taxon>
        <taxon>Tilletiopsis</taxon>
    </lineage>
</organism>
<keyword evidence="6 8" id="KW-0539">Nucleus</keyword>
<evidence type="ECO:0000256" key="6">
    <source>
        <dbReference type="ARBA" id="ARBA00023242"/>
    </source>
</evidence>
<dbReference type="AlphaFoldDB" id="A0A316ZDK9"/>
<dbReference type="Pfam" id="PF08617">
    <property type="entry name" value="CGI-121"/>
    <property type="match status" value="1"/>
</dbReference>
<dbReference type="RefSeq" id="XP_025598654.1">
    <property type="nucleotide sequence ID" value="XM_025742182.1"/>
</dbReference>
<dbReference type="GO" id="GO:0000408">
    <property type="term" value="C:EKC/KEOPS complex"/>
    <property type="evidence" value="ECO:0007669"/>
    <property type="project" value="TreeGrafter"/>
</dbReference>
<dbReference type="PANTHER" id="PTHR15840:SF10">
    <property type="entry name" value="EKC_KEOPS COMPLEX SUBUNIT TPRKB"/>
    <property type="match status" value="1"/>
</dbReference>
<dbReference type="GeneID" id="37269726"/>
<feature type="signal peptide" evidence="9">
    <location>
        <begin position="1"/>
        <end position="27"/>
    </location>
</feature>
<dbReference type="Gene3D" id="3.30.2380.10">
    <property type="entry name" value="CGI121/TPRKB"/>
    <property type="match status" value="1"/>
</dbReference>
<keyword evidence="11" id="KW-1185">Reference proteome</keyword>
<evidence type="ECO:0000256" key="2">
    <source>
        <dbReference type="ARBA" id="ARBA00005546"/>
    </source>
</evidence>
<dbReference type="OrthoDB" id="329139at2759"/>
<evidence type="ECO:0000256" key="8">
    <source>
        <dbReference type="RuleBase" id="RU004398"/>
    </source>
</evidence>
<dbReference type="Proteomes" id="UP000245946">
    <property type="component" value="Unassembled WGS sequence"/>
</dbReference>
<evidence type="ECO:0000256" key="7">
    <source>
        <dbReference type="ARBA" id="ARBA00025043"/>
    </source>
</evidence>
<evidence type="ECO:0000256" key="1">
    <source>
        <dbReference type="ARBA" id="ARBA00004123"/>
    </source>
</evidence>
<feature type="chain" id="PRO_5016263182" description="EKC/KEOPS complex subunit CGI121" evidence="9">
    <location>
        <begin position="28"/>
        <end position="205"/>
    </location>
</feature>
<dbReference type="GO" id="GO:0002949">
    <property type="term" value="P:tRNA threonylcarbamoyladenosine modification"/>
    <property type="evidence" value="ECO:0007669"/>
    <property type="project" value="TreeGrafter"/>
</dbReference>
<evidence type="ECO:0000313" key="10">
    <source>
        <dbReference type="EMBL" id="PWN98375.1"/>
    </source>
</evidence>
<evidence type="ECO:0000256" key="9">
    <source>
        <dbReference type="SAM" id="SignalP"/>
    </source>
</evidence>
<reference evidence="10 11" key="1">
    <citation type="journal article" date="2018" name="Mol. Biol. Evol.">
        <title>Broad Genomic Sampling Reveals a Smut Pathogenic Ancestry of the Fungal Clade Ustilaginomycotina.</title>
        <authorList>
            <person name="Kijpornyongpan T."/>
            <person name="Mondo S.J."/>
            <person name="Barry K."/>
            <person name="Sandor L."/>
            <person name="Lee J."/>
            <person name="Lipzen A."/>
            <person name="Pangilinan J."/>
            <person name="LaButti K."/>
            <person name="Hainaut M."/>
            <person name="Henrissat B."/>
            <person name="Grigoriev I.V."/>
            <person name="Spatafora J.W."/>
            <person name="Aime M.C."/>
        </authorList>
    </citation>
    <scope>NUCLEOTIDE SEQUENCE [LARGE SCALE GENOMIC DNA]</scope>
    <source>
        <strain evidence="10 11">MCA 4186</strain>
    </source>
</reference>
<dbReference type="GO" id="GO:0005829">
    <property type="term" value="C:cytosol"/>
    <property type="evidence" value="ECO:0007669"/>
    <property type="project" value="TreeGrafter"/>
</dbReference>
<name>A0A316ZDK9_9BASI</name>
<dbReference type="SUPFAM" id="SSF143870">
    <property type="entry name" value="PF0523-like"/>
    <property type="match status" value="1"/>
</dbReference>
<evidence type="ECO:0000313" key="11">
    <source>
        <dbReference type="Proteomes" id="UP000245946"/>
    </source>
</evidence>
<keyword evidence="9" id="KW-0732">Signal</keyword>
<dbReference type="GO" id="GO:0005634">
    <property type="term" value="C:nucleus"/>
    <property type="evidence" value="ECO:0007669"/>
    <property type="project" value="UniProtKB-SubCell"/>
</dbReference>
<sequence>METRTSPFLPALQLSVALFATAPDAAAALHAALLGAAKAAPEAQARMRYACLDASTLVSRAHIDVALDAAALALAHGTQRCHTREAEVVFRIAAGNNIGDALRTFGLSPTSTHVLLVHLGPAPADGGRSADAQLAHMQALLPGAELLPLEQLGAPHIVDWARVRKAYKLRDLGAGSDTNDAALQRRIRAREIDCVVGAVACKAVM</sequence>